<dbReference type="GO" id="GO:0005886">
    <property type="term" value="C:plasma membrane"/>
    <property type="evidence" value="ECO:0007669"/>
    <property type="project" value="TreeGrafter"/>
</dbReference>
<feature type="transmembrane region" description="Helical" evidence="6">
    <location>
        <begin position="257"/>
        <end position="280"/>
    </location>
</feature>
<dbReference type="PROSITE" id="PS51257">
    <property type="entry name" value="PROKAR_LIPOPROTEIN"/>
    <property type="match status" value="1"/>
</dbReference>
<evidence type="ECO:0000256" key="2">
    <source>
        <dbReference type="ARBA" id="ARBA00022692"/>
    </source>
</evidence>
<evidence type="ECO:0000256" key="3">
    <source>
        <dbReference type="ARBA" id="ARBA00022989"/>
    </source>
</evidence>
<feature type="transmembrane region" description="Helical" evidence="6">
    <location>
        <begin position="93"/>
        <end position="118"/>
    </location>
</feature>
<evidence type="ECO:0000256" key="1">
    <source>
        <dbReference type="ARBA" id="ARBA00004141"/>
    </source>
</evidence>
<protein>
    <recommendedName>
        <fullName evidence="9">G-protein coupled receptors family 1 profile domain-containing protein</fullName>
    </recommendedName>
</protein>
<feature type="transmembrane region" description="Helical" evidence="6">
    <location>
        <begin position="130"/>
        <end position="154"/>
    </location>
</feature>
<keyword evidence="4 6" id="KW-0472">Membrane</keyword>
<evidence type="ECO:0000256" key="6">
    <source>
        <dbReference type="SAM" id="Phobius"/>
    </source>
</evidence>
<keyword evidence="2 6" id="KW-0812">Transmembrane</keyword>
<evidence type="ECO:0008006" key="9">
    <source>
        <dbReference type="Google" id="ProtNLM"/>
    </source>
</evidence>
<dbReference type="EMBL" id="ML213629">
    <property type="protein sequence ID" value="TFK34696.1"/>
    <property type="molecule type" value="Genomic_DNA"/>
</dbReference>
<dbReference type="GO" id="GO:0007189">
    <property type="term" value="P:adenylate cyclase-activating G protein-coupled receptor signaling pathway"/>
    <property type="evidence" value="ECO:0007669"/>
    <property type="project" value="TreeGrafter"/>
</dbReference>
<feature type="transmembrane region" description="Helical" evidence="6">
    <location>
        <begin position="174"/>
        <end position="202"/>
    </location>
</feature>
<sequence length="424" mass="47334">MSDSRVGDGSYTITESQINFAGVLAYACTIPGTCVCFLVLVSYAVAAYSPVARRFLDRVSFRLLVYTLIFNVLFGVAYAATPTGPIPGCDVGAFAVNLTLCFSTFFTTCIAINLQLVLVHGINGKRMEMYYVAGTTILSLVLNIPTMALHQFGWNDESATCWYSNADHRIRLQWIIGTQAFWISFAAMIETMCSCIVLLWMYRFYRTTHTMTTAISNCASSQSMSIDQSAATARNDFNFTRFSKSRAISRDPKYRRIILRIALYPVVSLLMNYSTVALDLNMTIRGMNTQLDFDLLVLDLILYGIRTLAYGLLAATDPAFISAIRKMRGIEEQKAMNPESIPSIHFAEGGSDATTSTLLEENKYPVHLELGSISRSNSTQYKLASEDGTQRTEESRTVEVRVTERKYSSGFGSEEEMRDFGRQL</sequence>
<evidence type="ECO:0000313" key="7">
    <source>
        <dbReference type="EMBL" id="TFK34696.1"/>
    </source>
</evidence>
<feature type="transmembrane region" description="Helical" evidence="6">
    <location>
        <begin position="20"/>
        <end position="51"/>
    </location>
</feature>
<proteinExistence type="predicted"/>
<dbReference type="Gene3D" id="1.20.1070.10">
    <property type="entry name" value="Rhodopsin 7-helix transmembrane proteins"/>
    <property type="match status" value="1"/>
</dbReference>
<comment type="subcellular location">
    <subcellularLocation>
        <location evidence="1">Membrane</location>
        <topology evidence="1">Multi-pass membrane protein</topology>
    </subcellularLocation>
</comment>
<dbReference type="GO" id="GO:0004930">
    <property type="term" value="F:G protein-coupled receptor activity"/>
    <property type="evidence" value="ECO:0007669"/>
    <property type="project" value="TreeGrafter"/>
</dbReference>
<feature type="transmembrane region" description="Helical" evidence="6">
    <location>
        <begin position="63"/>
        <end position="81"/>
    </location>
</feature>
<dbReference type="Proteomes" id="UP000308652">
    <property type="component" value="Unassembled WGS sequence"/>
</dbReference>
<dbReference type="PANTHER" id="PTHR23112">
    <property type="entry name" value="G PROTEIN-COUPLED RECEPTOR 157-RELATED"/>
    <property type="match status" value="1"/>
</dbReference>
<keyword evidence="3 6" id="KW-1133">Transmembrane helix</keyword>
<name>A0A5C3LRP0_9AGAR</name>
<evidence type="ECO:0000256" key="5">
    <source>
        <dbReference type="SAM" id="MobiDB-lite"/>
    </source>
</evidence>
<dbReference type="OrthoDB" id="3251871at2759"/>
<reference evidence="7 8" key="1">
    <citation type="journal article" date="2019" name="Nat. Ecol. Evol.">
        <title>Megaphylogeny resolves global patterns of mushroom evolution.</title>
        <authorList>
            <person name="Varga T."/>
            <person name="Krizsan K."/>
            <person name="Foldi C."/>
            <person name="Dima B."/>
            <person name="Sanchez-Garcia M."/>
            <person name="Sanchez-Ramirez S."/>
            <person name="Szollosi G.J."/>
            <person name="Szarkandi J.G."/>
            <person name="Papp V."/>
            <person name="Albert L."/>
            <person name="Andreopoulos W."/>
            <person name="Angelini C."/>
            <person name="Antonin V."/>
            <person name="Barry K.W."/>
            <person name="Bougher N.L."/>
            <person name="Buchanan P."/>
            <person name="Buyck B."/>
            <person name="Bense V."/>
            <person name="Catcheside P."/>
            <person name="Chovatia M."/>
            <person name="Cooper J."/>
            <person name="Damon W."/>
            <person name="Desjardin D."/>
            <person name="Finy P."/>
            <person name="Geml J."/>
            <person name="Haridas S."/>
            <person name="Hughes K."/>
            <person name="Justo A."/>
            <person name="Karasinski D."/>
            <person name="Kautmanova I."/>
            <person name="Kiss B."/>
            <person name="Kocsube S."/>
            <person name="Kotiranta H."/>
            <person name="LaButti K.M."/>
            <person name="Lechner B.E."/>
            <person name="Liimatainen K."/>
            <person name="Lipzen A."/>
            <person name="Lukacs Z."/>
            <person name="Mihaltcheva S."/>
            <person name="Morgado L.N."/>
            <person name="Niskanen T."/>
            <person name="Noordeloos M.E."/>
            <person name="Ohm R.A."/>
            <person name="Ortiz-Santana B."/>
            <person name="Ovrebo C."/>
            <person name="Racz N."/>
            <person name="Riley R."/>
            <person name="Savchenko A."/>
            <person name="Shiryaev A."/>
            <person name="Soop K."/>
            <person name="Spirin V."/>
            <person name="Szebenyi C."/>
            <person name="Tomsovsky M."/>
            <person name="Tulloss R.E."/>
            <person name="Uehling J."/>
            <person name="Grigoriev I.V."/>
            <person name="Vagvolgyi C."/>
            <person name="Papp T."/>
            <person name="Martin F.M."/>
            <person name="Miettinen O."/>
            <person name="Hibbett D.S."/>
            <person name="Nagy L.G."/>
        </authorList>
    </citation>
    <scope>NUCLEOTIDE SEQUENCE [LARGE SCALE GENOMIC DNA]</scope>
    <source>
        <strain evidence="7 8">CBS 166.37</strain>
    </source>
</reference>
<feature type="compositionally biased region" description="Basic and acidic residues" evidence="5">
    <location>
        <begin position="384"/>
        <end position="400"/>
    </location>
</feature>
<evidence type="ECO:0000313" key="8">
    <source>
        <dbReference type="Proteomes" id="UP000308652"/>
    </source>
</evidence>
<organism evidence="7 8">
    <name type="scientific">Crucibulum laeve</name>
    <dbReference type="NCBI Taxonomy" id="68775"/>
    <lineage>
        <taxon>Eukaryota</taxon>
        <taxon>Fungi</taxon>
        <taxon>Dikarya</taxon>
        <taxon>Basidiomycota</taxon>
        <taxon>Agaricomycotina</taxon>
        <taxon>Agaricomycetes</taxon>
        <taxon>Agaricomycetidae</taxon>
        <taxon>Agaricales</taxon>
        <taxon>Agaricineae</taxon>
        <taxon>Nidulariaceae</taxon>
        <taxon>Crucibulum</taxon>
    </lineage>
</organism>
<dbReference type="AlphaFoldDB" id="A0A5C3LRP0"/>
<dbReference type="PANTHER" id="PTHR23112:SF0">
    <property type="entry name" value="TRANSMEMBRANE PROTEIN 116"/>
    <property type="match status" value="1"/>
</dbReference>
<accession>A0A5C3LRP0</accession>
<gene>
    <name evidence="7" type="ORF">BDQ12DRAFT_738093</name>
</gene>
<dbReference type="STRING" id="68775.A0A5C3LRP0"/>
<feature type="region of interest" description="Disordered" evidence="5">
    <location>
        <begin position="379"/>
        <end position="400"/>
    </location>
</feature>
<evidence type="ECO:0000256" key="4">
    <source>
        <dbReference type="ARBA" id="ARBA00023136"/>
    </source>
</evidence>
<keyword evidence="8" id="KW-1185">Reference proteome</keyword>
<feature type="transmembrane region" description="Helical" evidence="6">
    <location>
        <begin position="300"/>
        <end position="324"/>
    </location>
</feature>